<evidence type="ECO:0000256" key="12">
    <source>
        <dbReference type="ARBA" id="ARBA00061081"/>
    </source>
</evidence>
<dbReference type="GO" id="GO:0005829">
    <property type="term" value="C:cytosol"/>
    <property type="evidence" value="ECO:0007669"/>
    <property type="project" value="TreeGrafter"/>
</dbReference>
<dbReference type="Gene3D" id="2.40.37.10">
    <property type="entry name" value="Lyase, Ornithine Decarboxylase, Chain A, domain 1"/>
    <property type="match status" value="1"/>
</dbReference>
<dbReference type="GO" id="GO:0030170">
    <property type="term" value="F:pyridoxal phosphate binding"/>
    <property type="evidence" value="ECO:0007669"/>
    <property type="project" value="UniProtKB-UniRule"/>
</dbReference>
<dbReference type="EMBL" id="JARQBJ010000003">
    <property type="protein sequence ID" value="MDT2810227.1"/>
    <property type="molecule type" value="Genomic_DNA"/>
</dbReference>
<dbReference type="SUPFAM" id="SSF51419">
    <property type="entry name" value="PLP-binding barrel"/>
    <property type="match status" value="1"/>
</dbReference>
<evidence type="ECO:0000256" key="6">
    <source>
        <dbReference type="ARBA" id="ARBA00022898"/>
    </source>
</evidence>
<evidence type="ECO:0000256" key="9">
    <source>
        <dbReference type="ARBA" id="ARBA00023235"/>
    </source>
</evidence>
<feature type="binding site" evidence="13 15">
    <location>
        <position position="315"/>
    </location>
    <ligand>
        <name>substrate</name>
    </ligand>
</feature>
<feature type="active site" description="Proton acceptor; specific for L-alanine" evidence="13">
    <location>
        <position position="268"/>
    </location>
</feature>
<organism evidence="17 18">
    <name type="scientific">Enterococcus asini</name>
    <dbReference type="NCBI Taxonomy" id="57732"/>
    <lineage>
        <taxon>Bacteria</taxon>
        <taxon>Bacillati</taxon>
        <taxon>Bacillota</taxon>
        <taxon>Bacilli</taxon>
        <taxon>Lactobacillales</taxon>
        <taxon>Enterococcaceae</taxon>
        <taxon>Enterococcus</taxon>
    </lineage>
</organism>
<evidence type="ECO:0000256" key="14">
    <source>
        <dbReference type="PIRSR" id="PIRSR600821-50"/>
    </source>
</evidence>
<dbReference type="FunFam" id="2.40.37.10:FF:000006">
    <property type="entry name" value="Alanine racemase"/>
    <property type="match status" value="1"/>
</dbReference>
<dbReference type="CDD" id="cd00430">
    <property type="entry name" value="PLPDE_III_AR"/>
    <property type="match status" value="1"/>
</dbReference>
<keyword evidence="7" id="KW-1133">Transmembrane helix</keyword>
<comment type="cofactor">
    <cofactor evidence="2 13 14">
        <name>pyridoxal 5'-phosphate</name>
        <dbReference type="ChEBI" id="CHEBI:597326"/>
    </cofactor>
</comment>
<evidence type="ECO:0000256" key="2">
    <source>
        <dbReference type="ARBA" id="ARBA00001933"/>
    </source>
</evidence>
<evidence type="ECO:0000256" key="4">
    <source>
        <dbReference type="ARBA" id="ARBA00022475"/>
    </source>
</evidence>
<comment type="pathway">
    <text evidence="13">Amino-acid biosynthesis; D-alanine biosynthesis; D-alanine from L-alanine: step 1/1.</text>
</comment>
<dbReference type="Gene3D" id="3.20.20.10">
    <property type="entry name" value="Alanine racemase"/>
    <property type="match status" value="1"/>
</dbReference>
<dbReference type="Pfam" id="PF01168">
    <property type="entry name" value="Ala_racemase_N"/>
    <property type="match status" value="1"/>
</dbReference>
<sequence>MVASIHRPTRIIVHNEAISQNVKNEIARLPKGRELFAVVKANGYGHGAIAVAKAARAGGATGFCVATLDEGIELREAGFTEPILVLGVVDVVYLPLLAEYQLAFPVASENWLVQAREYLATTEITAPLLAHVKVDTGMGRIGFQDKEAVLRGIATLKTLPPMVFEGIFTHFATADEADDQYYQEQHAAFKDILESLPEKPRYIHVSNSATALWHEEELGNMVRYGVALYGLNPSGHALEASYPLQPALEFVSQLVQVKQVPQGAKIGYGATYTAPKAEWIGTVPVGYADGWLRKMSGFSVLVEGVYCEIIGRVCMDQFMIRLPHEFPEGTKVTLVGKNKEQEITLQDIADHLDTIHYEVACLLSERIPRDYQK</sequence>
<keyword evidence="6 13" id="KW-0663">Pyridoxal phosphate</keyword>
<dbReference type="InterPro" id="IPR009006">
    <property type="entry name" value="Ala_racemase/Decarboxylase_C"/>
</dbReference>
<dbReference type="HAMAP" id="MF_01201">
    <property type="entry name" value="Ala_racemase"/>
    <property type="match status" value="1"/>
</dbReference>
<dbReference type="FunFam" id="3.20.20.10:FF:000002">
    <property type="entry name" value="Alanine racemase"/>
    <property type="match status" value="1"/>
</dbReference>
<keyword evidence="5" id="KW-0812">Transmembrane</keyword>
<feature type="modified residue" description="N6-(pyridoxal phosphate)lysine" evidence="13 14">
    <location>
        <position position="40"/>
    </location>
</feature>
<dbReference type="InterPro" id="IPR020622">
    <property type="entry name" value="Ala_racemase_pyridoxalP-BS"/>
</dbReference>
<comment type="subcellular location">
    <subcellularLocation>
        <location evidence="3">Cell membrane</location>
        <topology evidence="3">Multi-pass membrane protein</topology>
    </subcellularLocation>
</comment>
<dbReference type="SMART" id="SM01005">
    <property type="entry name" value="Ala_racemase_C"/>
    <property type="match status" value="1"/>
</dbReference>
<comment type="similarity">
    <text evidence="11">In the N-terminal section; belongs to the acyltransferase 3 family.</text>
</comment>
<comment type="function">
    <text evidence="13">Catalyzes the interconversion of L-alanine and D-alanine. May also act on other amino acids.</text>
</comment>
<proteinExistence type="inferred from homology"/>
<feature type="binding site" evidence="13 15">
    <location>
        <position position="140"/>
    </location>
    <ligand>
        <name>substrate</name>
    </ligand>
</feature>
<dbReference type="GO" id="GO:0005886">
    <property type="term" value="C:plasma membrane"/>
    <property type="evidence" value="ECO:0007669"/>
    <property type="project" value="UniProtKB-SubCell"/>
</dbReference>
<keyword evidence="10" id="KW-0046">Antibiotic resistance</keyword>
<dbReference type="InterPro" id="IPR001608">
    <property type="entry name" value="Ala_racemase_N"/>
</dbReference>
<dbReference type="GO" id="GO:0030632">
    <property type="term" value="P:D-alanine biosynthetic process"/>
    <property type="evidence" value="ECO:0007669"/>
    <property type="project" value="UniProtKB-UniRule"/>
</dbReference>
<keyword evidence="8" id="KW-0472">Membrane</keyword>
<evidence type="ECO:0000256" key="5">
    <source>
        <dbReference type="ARBA" id="ARBA00022692"/>
    </source>
</evidence>
<accession>A0AAW8U1R4</accession>
<dbReference type="InterPro" id="IPR011079">
    <property type="entry name" value="Ala_racemase_C"/>
</dbReference>
<dbReference type="RefSeq" id="WP_303218734.1">
    <property type="nucleotide sequence ID" value="NZ_CAUGVL010000016.1"/>
</dbReference>
<comment type="similarity">
    <text evidence="12">In the C-terminal section; belongs to the alanine racemase family.</text>
</comment>
<evidence type="ECO:0000256" key="10">
    <source>
        <dbReference type="ARBA" id="ARBA00023251"/>
    </source>
</evidence>
<keyword evidence="4" id="KW-1003">Cell membrane</keyword>
<dbReference type="PRINTS" id="PR00992">
    <property type="entry name" value="ALARACEMASE"/>
</dbReference>
<protein>
    <recommendedName>
        <fullName evidence="13">Alanine racemase</fullName>
        <ecNumber evidence="13">5.1.1.1</ecNumber>
    </recommendedName>
</protein>
<dbReference type="AlphaFoldDB" id="A0AAW8U1R4"/>
<dbReference type="SUPFAM" id="SSF50621">
    <property type="entry name" value="Alanine racemase C-terminal domain-like"/>
    <property type="match status" value="1"/>
</dbReference>
<evidence type="ECO:0000313" key="17">
    <source>
        <dbReference type="EMBL" id="MDT2810227.1"/>
    </source>
</evidence>
<dbReference type="GO" id="GO:0009252">
    <property type="term" value="P:peptidoglycan biosynthetic process"/>
    <property type="evidence" value="ECO:0007669"/>
    <property type="project" value="TreeGrafter"/>
</dbReference>
<feature type="domain" description="Alanine racemase C-terminal" evidence="16">
    <location>
        <begin position="247"/>
        <end position="372"/>
    </location>
</feature>
<evidence type="ECO:0000256" key="7">
    <source>
        <dbReference type="ARBA" id="ARBA00022989"/>
    </source>
</evidence>
<dbReference type="Pfam" id="PF00842">
    <property type="entry name" value="Ala_racemase_C"/>
    <property type="match status" value="1"/>
</dbReference>
<comment type="similarity">
    <text evidence="13">Belongs to the alanine racemase family.</text>
</comment>
<dbReference type="PROSITE" id="PS00395">
    <property type="entry name" value="ALANINE_RACEMASE"/>
    <property type="match status" value="1"/>
</dbReference>
<keyword evidence="9 13" id="KW-0413">Isomerase</keyword>
<dbReference type="PANTHER" id="PTHR30511">
    <property type="entry name" value="ALANINE RACEMASE"/>
    <property type="match status" value="1"/>
</dbReference>
<feature type="active site" description="Proton acceptor; specific for D-alanine" evidence="13">
    <location>
        <position position="40"/>
    </location>
</feature>
<evidence type="ECO:0000256" key="13">
    <source>
        <dbReference type="HAMAP-Rule" id="MF_01201"/>
    </source>
</evidence>
<comment type="catalytic activity">
    <reaction evidence="1 13">
        <text>L-alanine = D-alanine</text>
        <dbReference type="Rhea" id="RHEA:20249"/>
        <dbReference type="ChEBI" id="CHEBI:57416"/>
        <dbReference type="ChEBI" id="CHEBI:57972"/>
        <dbReference type="EC" id="5.1.1.1"/>
    </reaction>
</comment>
<reference evidence="17" key="1">
    <citation type="submission" date="2023-03" db="EMBL/GenBank/DDBJ databases">
        <authorList>
            <person name="Shen W."/>
            <person name="Cai J."/>
        </authorList>
    </citation>
    <scope>NUCLEOTIDE SEQUENCE</scope>
    <source>
        <strain evidence="17">B226-2</strain>
    </source>
</reference>
<dbReference type="InterPro" id="IPR029066">
    <property type="entry name" value="PLP-binding_barrel"/>
</dbReference>
<dbReference type="EC" id="5.1.1.1" evidence="13"/>
<dbReference type="GO" id="GO:0008784">
    <property type="term" value="F:alanine racemase activity"/>
    <property type="evidence" value="ECO:0007669"/>
    <property type="project" value="UniProtKB-UniRule"/>
</dbReference>
<dbReference type="NCBIfam" id="TIGR00492">
    <property type="entry name" value="alr"/>
    <property type="match status" value="1"/>
</dbReference>
<gene>
    <name evidence="17" type="primary">alr</name>
    <name evidence="17" type="ORF">P7H43_07005</name>
</gene>
<evidence type="ECO:0000256" key="11">
    <source>
        <dbReference type="ARBA" id="ARBA00060905"/>
    </source>
</evidence>
<name>A0AAW8U1R4_9ENTE</name>
<evidence type="ECO:0000256" key="15">
    <source>
        <dbReference type="PIRSR" id="PIRSR600821-52"/>
    </source>
</evidence>
<dbReference type="Proteomes" id="UP001256711">
    <property type="component" value="Unassembled WGS sequence"/>
</dbReference>
<dbReference type="InterPro" id="IPR000821">
    <property type="entry name" value="Ala_racemase"/>
</dbReference>
<comment type="caution">
    <text evidence="17">The sequence shown here is derived from an EMBL/GenBank/DDBJ whole genome shotgun (WGS) entry which is preliminary data.</text>
</comment>
<evidence type="ECO:0000313" key="18">
    <source>
        <dbReference type="Proteomes" id="UP001256711"/>
    </source>
</evidence>
<evidence type="ECO:0000256" key="8">
    <source>
        <dbReference type="ARBA" id="ARBA00023136"/>
    </source>
</evidence>
<dbReference type="GO" id="GO:0046677">
    <property type="term" value="P:response to antibiotic"/>
    <property type="evidence" value="ECO:0007669"/>
    <property type="project" value="UniProtKB-KW"/>
</dbReference>
<dbReference type="PANTHER" id="PTHR30511:SF0">
    <property type="entry name" value="ALANINE RACEMASE, CATABOLIC-RELATED"/>
    <property type="match status" value="1"/>
</dbReference>
<evidence type="ECO:0000259" key="16">
    <source>
        <dbReference type="SMART" id="SM01005"/>
    </source>
</evidence>
<evidence type="ECO:0000256" key="3">
    <source>
        <dbReference type="ARBA" id="ARBA00004651"/>
    </source>
</evidence>
<evidence type="ECO:0000256" key="1">
    <source>
        <dbReference type="ARBA" id="ARBA00000316"/>
    </source>
</evidence>